<dbReference type="InterPro" id="IPR033885">
    <property type="entry name" value="AlkB/XylM"/>
</dbReference>
<evidence type="ECO:0000256" key="5">
    <source>
        <dbReference type="ARBA" id="ARBA00022692"/>
    </source>
</evidence>
<organism evidence="14">
    <name type="scientific">Catovirus CTV1</name>
    <dbReference type="NCBI Taxonomy" id="1977631"/>
    <lineage>
        <taxon>Viruses</taxon>
        <taxon>Varidnaviria</taxon>
        <taxon>Bamfordvirae</taxon>
        <taxon>Nucleocytoviricota</taxon>
        <taxon>Megaviricetes</taxon>
        <taxon>Imitervirales</taxon>
        <taxon>Mimiviridae</taxon>
        <taxon>Klosneuvirinae</taxon>
        <taxon>Catovirus</taxon>
    </lineage>
</organism>
<keyword evidence="3" id="KW-1003">Cell membrane</keyword>
<evidence type="ECO:0000256" key="4">
    <source>
        <dbReference type="ARBA" id="ARBA00022519"/>
    </source>
</evidence>
<sequence length="342" mass="40017">MPRYLYFLLSHTIFVSYWIGVYYGGFYSFSTIFYVFGILPMLDILFGNEEYIIDKSENNLIEIAAYKNIIYSWSAIHVINVLVTLYLVINCNLSLVEIIGLGFSLGIEGGQSIAVAHELTHKHNKTDLLISRILLFLVMYNHFEIEHKQGHHINVATEKDPATAKYNQTYYNFWKQSVIGSYKNAFEIEKQKFGYSLNNLVIYYSLMYMLMICVLAFNNLQCAIFMLLQATIGFSFLEISNYFEHYGLSRKKENGEYESVKTHHSWDNDSCVSNWILFRLGRHADHHVFPYKEYQYLKPIKNAPQLITGYPGSALMCLIPDLWFYFMNPRVDKINELYYGKN</sequence>
<keyword evidence="5 12" id="KW-0812">Transmembrane</keyword>
<feature type="transmembrane region" description="Helical" evidence="12">
    <location>
        <begin position="69"/>
        <end position="89"/>
    </location>
</feature>
<evidence type="ECO:0000256" key="11">
    <source>
        <dbReference type="ARBA" id="ARBA00023136"/>
    </source>
</evidence>
<feature type="transmembrane region" description="Helical" evidence="12">
    <location>
        <begin position="200"/>
        <end position="217"/>
    </location>
</feature>
<proteinExistence type="inferred from homology"/>
<dbReference type="GO" id="GO:0006629">
    <property type="term" value="P:lipid metabolic process"/>
    <property type="evidence" value="ECO:0007669"/>
    <property type="project" value="InterPro"/>
</dbReference>
<evidence type="ECO:0000259" key="13">
    <source>
        <dbReference type="Pfam" id="PF00487"/>
    </source>
</evidence>
<dbReference type="EMBL" id="KY684084">
    <property type="protein sequence ID" value="ARF09089.1"/>
    <property type="molecule type" value="Genomic_DNA"/>
</dbReference>
<dbReference type="PANTHER" id="PTHR38674:SF1">
    <property type="entry name" value="ALKANE 1-MONOOXYGENASE 1"/>
    <property type="match status" value="1"/>
</dbReference>
<dbReference type="GO" id="GO:0004497">
    <property type="term" value="F:monooxygenase activity"/>
    <property type="evidence" value="ECO:0007669"/>
    <property type="project" value="UniProtKB-KW"/>
</dbReference>
<name>A0A1V0SBK9_9VIRU</name>
<evidence type="ECO:0000256" key="1">
    <source>
        <dbReference type="ARBA" id="ARBA00004429"/>
    </source>
</evidence>
<keyword evidence="4" id="KW-0997">Cell inner membrane</keyword>
<evidence type="ECO:0000256" key="9">
    <source>
        <dbReference type="ARBA" id="ARBA00023004"/>
    </source>
</evidence>
<feature type="domain" description="Fatty acid desaturase" evidence="13">
    <location>
        <begin position="101"/>
        <end position="301"/>
    </location>
</feature>
<dbReference type="GO" id="GO:0046872">
    <property type="term" value="F:metal ion binding"/>
    <property type="evidence" value="ECO:0007669"/>
    <property type="project" value="UniProtKB-KW"/>
</dbReference>
<comment type="similarity">
    <text evidence="2">Belongs to the fatty acid desaturase type 1 family. AlkB subfamily.</text>
</comment>
<dbReference type="GO" id="GO:0005886">
    <property type="term" value="C:plasma membrane"/>
    <property type="evidence" value="ECO:0007669"/>
    <property type="project" value="UniProtKB-SubCell"/>
</dbReference>
<evidence type="ECO:0000256" key="3">
    <source>
        <dbReference type="ARBA" id="ARBA00022475"/>
    </source>
</evidence>
<keyword evidence="9" id="KW-0408">Iron</keyword>
<evidence type="ECO:0000256" key="12">
    <source>
        <dbReference type="SAM" id="Phobius"/>
    </source>
</evidence>
<evidence type="ECO:0000256" key="7">
    <source>
        <dbReference type="ARBA" id="ARBA00022989"/>
    </source>
</evidence>
<dbReference type="PANTHER" id="PTHR38674">
    <property type="entry name" value="ALKANE 1-MONOOXYGENASE 1"/>
    <property type="match status" value="1"/>
</dbReference>
<protein>
    <submittedName>
        <fullName evidence="14">Fatty acid desaturase</fullName>
    </submittedName>
</protein>
<evidence type="ECO:0000313" key="14">
    <source>
        <dbReference type="EMBL" id="ARF09089.1"/>
    </source>
</evidence>
<accession>A0A1V0SBK9</accession>
<comment type="subcellular location">
    <subcellularLocation>
        <location evidence="1">Cell inner membrane</location>
        <topology evidence="1">Multi-pass membrane protein</topology>
    </subcellularLocation>
</comment>
<evidence type="ECO:0000256" key="10">
    <source>
        <dbReference type="ARBA" id="ARBA00023033"/>
    </source>
</evidence>
<keyword evidence="7 12" id="KW-1133">Transmembrane helix</keyword>
<dbReference type="InterPro" id="IPR005804">
    <property type="entry name" value="FA_desaturase_dom"/>
</dbReference>
<keyword evidence="8" id="KW-0560">Oxidoreductase</keyword>
<keyword evidence="11 12" id="KW-0472">Membrane</keyword>
<evidence type="ECO:0000256" key="8">
    <source>
        <dbReference type="ARBA" id="ARBA00023002"/>
    </source>
</evidence>
<dbReference type="Pfam" id="PF00487">
    <property type="entry name" value="FA_desaturase"/>
    <property type="match status" value="1"/>
</dbReference>
<reference evidence="14" key="1">
    <citation type="journal article" date="2017" name="Science">
        <title>Giant viruses with an expanded complement of translation system components.</title>
        <authorList>
            <person name="Schulz F."/>
            <person name="Yutin N."/>
            <person name="Ivanova N.N."/>
            <person name="Ortega D.R."/>
            <person name="Lee T.K."/>
            <person name="Vierheilig J."/>
            <person name="Daims H."/>
            <person name="Horn M."/>
            <person name="Wagner M."/>
            <person name="Jensen G.J."/>
            <person name="Kyrpides N.C."/>
            <person name="Koonin E.V."/>
            <person name="Woyke T."/>
        </authorList>
    </citation>
    <scope>NUCLEOTIDE SEQUENCE</scope>
    <source>
        <strain evidence="14">CTV1</strain>
    </source>
</reference>
<gene>
    <name evidence="14" type="ORF">Catovirus_2_38</name>
</gene>
<evidence type="ECO:0000256" key="2">
    <source>
        <dbReference type="ARBA" id="ARBA00010823"/>
    </source>
</evidence>
<evidence type="ECO:0000256" key="6">
    <source>
        <dbReference type="ARBA" id="ARBA00022723"/>
    </source>
</evidence>
<dbReference type="CDD" id="cd03512">
    <property type="entry name" value="Alkane-hydroxylase"/>
    <property type="match status" value="1"/>
</dbReference>
<feature type="transmembrane region" description="Helical" evidence="12">
    <location>
        <begin position="5"/>
        <end position="25"/>
    </location>
</feature>
<keyword evidence="10" id="KW-0503">Monooxygenase</keyword>
<keyword evidence="6" id="KW-0479">Metal-binding</keyword>